<dbReference type="PROSITE" id="PS50132">
    <property type="entry name" value="RGS"/>
    <property type="match status" value="1"/>
</dbReference>
<dbReference type="Pfam" id="PF00027">
    <property type="entry name" value="cNMP_binding"/>
    <property type="match status" value="1"/>
</dbReference>
<comment type="caution">
    <text evidence="1">The sequence shown here is derived from an EMBL/GenBank/DDBJ whole genome shotgun (WGS) entry which is preliminary data.</text>
</comment>
<evidence type="ECO:0000313" key="1">
    <source>
        <dbReference type="EMBL" id="KAK7253292.1"/>
    </source>
</evidence>
<dbReference type="InterPro" id="IPR044926">
    <property type="entry name" value="RGS_subdomain_2"/>
</dbReference>
<sequence length="417" mass="45911">MRRTSNAFRKLFGMPVMKLDKEAGKLNSGRVAPDTTPMEDLDMVDGVDVEDALKIFEVPALKAISENDRRQILVRLHPVVFAKDAPLIEQGTPATDASKLTFLTSGKIYVMVGELKVTELKAPLYVGEGGVFTEKEASASVLAFEDCRGYQLAKADCKQLYASNCRAVKLIERDMLIRALEREIQRCEPRMFGEVRHEGLFMSAILDAAVRTYSSEALQFVLAVEELKKLVSNKDSDMLLAIRPTILEDVEHLYTTHLLEAAPENGNLGVSLEINLDAPSRKRLYEGRDDIIARGKEEPLAYADFASLFDKEYKKNVGEIRRGTIPRFLKSPEYEEFKTAMYPLPADDAKYEQTASYSNWIVKQKLRGSKSLDTPPGAGRMVKTNGAASNGDLVKPTNGANGSVAPANGAGGAPVEA</sequence>
<accession>A0ABR1GBF9</accession>
<dbReference type="CDD" id="cd00038">
    <property type="entry name" value="CAP_ED"/>
    <property type="match status" value="1"/>
</dbReference>
<dbReference type="InterPro" id="IPR036305">
    <property type="entry name" value="RGS_sf"/>
</dbReference>
<name>A0ABR1GBF9_AURAN</name>
<dbReference type="SUPFAM" id="SSF48097">
    <property type="entry name" value="Regulator of G-protein signaling, RGS"/>
    <property type="match status" value="1"/>
</dbReference>
<gene>
    <name evidence="1" type="ORF">SO694_00001323</name>
</gene>
<dbReference type="SUPFAM" id="SSF51206">
    <property type="entry name" value="cAMP-binding domain-like"/>
    <property type="match status" value="1"/>
</dbReference>
<dbReference type="Gene3D" id="2.60.120.10">
    <property type="entry name" value="Jelly Rolls"/>
    <property type="match status" value="1"/>
</dbReference>
<dbReference type="KEGG" id="aaf:AURANDRAFT_63166"/>
<keyword evidence="2" id="KW-1185">Reference proteome</keyword>
<dbReference type="SMART" id="SM00100">
    <property type="entry name" value="cNMP"/>
    <property type="match status" value="1"/>
</dbReference>
<dbReference type="Gene3D" id="1.10.167.10">
    <property type="entry name" value="Regulator of G-protein Signalling 4, domain 2"/>
    <property type="match status" value="1"/>
</dbReference>
<organism evidence="1 2">
    <name type="scientific">Aureococcus anophagefferens</name>
    <name type="common">Harmful bloom alga</name>
    <dbReference type="NCBI Taxonomy" id="44056"/>
    <lineage>
        <taxon>Eukaryota</taxon>
        <taxon>Sar</taxon>
        <taxon>Stramenopiles</taxon>
        <taxon>Ochrophyta</taxon>
        <taxon>Pelagophyceae</taxon>
        <taxon>Pelagomonadales</taxon>
        <taxon>Pelagomonadaceae</taxon>
        <taxon>Aureococcus</taxon>
    </lineage>
</organism>
<dbReference type="InterPro" id="IPR014710">
    <property type="entry name" value="RmlC-like_jellyroll"/>
</dbReference>
<dbReference type="EMBL" id="JBBJCI010000035">
    <property type="protein sequence ID" value="KAK7253292.1"/>
    <property type="molecule type" value="Genomic_DNA"/>
</dbReference>
<reference evidence="1 2" key="1">
    <citation type="submission" date="2024-03" db="EMBL/GenBank/DDBJ databases">
        <title>Aureococcus anophagefferens CCMP1851 and Kratosvirus quantuckense: Draft genome of a second virus-susceptible host strain in the model system.</title>
        <authorList>
            <person name="Chase E."/>
            <person name="Truchon A.R."/>
            <person name="Schepens W."/>
            <person name="Wilhelm S.W."/>
        </authorList>
    </citation>
    <scope>NUCLEOTIDE SEQUENCE [LARGE SCALE GENOMIC DNA]</scope>
    <source>
        <strain evidence="1 2">CCMP1851</strain>
    </source>
</reference>
<protein>
    <submittedName>
        <fullName evidence="1">Uncharacterized protein</fullName>
    </submittedName>
</protein>
<evidence type="ECO:0000313" key="2">
    <source>
        <dbReference type="Proteomes" id="UP001363151"/>
    </source>
</evidence>
<dbReference type="InterPro" id="IPR000595">
    <property type="entry name" value="cNMP-bd_dom"/>
</dbReference>
<dbReference type="PROSITE" id="PS50042">
    <property type="entry name" value="CNMP_BINDING_3"/>
    <property type="match status" value="1"/>
</dbReference>
<proteinExistence type="predicted"/>
<dbReference type="InterPro" id="IPR018490">
    <property type="entry name" value="cNMP-bd_dom_sf"/>
</dbReference>
<dbReference type="InterPro" id="IPR016137">
    <property type="entry name" value="RGS"/>
</dbReference>
<dbReference type="Proteomes" id="UP001363151">
    <property type="component" value="Unassembled WGS sequence"/>
</dbReference>